<evidence type="ECO:0000313" key="2">
    <source>
        <dbReference type="Proteomes" id="UP000192501"/>
    </source>
</evidence>
<accession>A0A1X0QG87</accession>
<reference evidence="1 2" key="1">
    <citation type="journal article" date="2017" name="Environ. Microbiol.">
        <title>Decay of the glycolytic pathway and adaptation to intranuclear parasitism within Enterocytozoonidae microsporidia.</title>
        <authorList>
            <person name="Wiredu Boakye D."/>
            <person name="Jaroenlak P."/>
            <person name="Prachumwat A."/>
            <person name="Williams T.A."/>
            <person name="Bateman K.S."/>
            <person name="Itsathitphaisarn O."/>
            <person name="Sritunyalucksana K."/>
            <person name="Paszkiewicz K.H."/>
            <person name="Moore K.A."/>
            <person name="Stentiford G.D."/>
            <person name="Williams B.A."/>
        </authorList>
    </citation>
    <scope>NUCLEOTIDE SEQUENCE [LARGE SCALE GENOMIC DNA]</scope>
    <source>
        <strain evidence="2">canceri</strain>
    </source>
</reference>
<dbReference type="EMBL" id="LTAI01000440">
    <property type="protein sequence ID" value="ORD98798.1"/>
    <property type="molecule type" value="Genomic_DNA"/>
</dbReference>
<dbReference type="VEuPathDB" id="MicrosporidiaDB:HERIO_2171"/>
<organism evidence="1 2">
    <name type="scientific">Hepatospora eriocheir</name>
    <dbReference type="NCBI Taxonomy" id="1081669"/>
    <lineage>
        <taxon>Eukaryota</taxon>
        <taxon>Fungi</taxon>
        <taxon>Fungi incertae sedis</taxon>
        <taxon>Microsporidia</taxon>
        <taxon>Hepatosporidae</taxon>
        <taxon>Hepatospora</taxon>
    </lineage>
</organism>
<dbReference type="VEuPathDB" id="MicrosporidiaDB:A0H76_1911"/>
<gene>
    <name evidence="1" type="ORF">A0H76_1911</name>
</gene>
<protein>
    <submittedName>
        <fullName evidence="1">Uncharacterized protein</fullName>
    </submittedName>
</protein>
<dbReference type="AlphaFoldDB" id="A0A1X0QG87"/>
<sequence length="230" mass="26877">MIWYLLNLNVLTTDESSTDVSVAPPDIKTNEGSIQTKDILKDNDSNVLSQSVSENDEGVSNKRKITIVDEDQSSESYKRAKLFEKLLIKKRCFKLQEKSDLNESRHFNDCSIEKPSYFKGIKKEDIETLSDCVVKLTSDEYDINDWNVIYKIIYGEEKNISLLPSKEYSCIFKFSYYADSFYKKKMKNIDPFLVSNKRQEMNFYECFLFKIIRVFLKNCDLVGLKNNCNN</sequence>
<proteinExistence type="predicted"/>
<dbReference type="Proteomes" id="UP000192501">
    <property type="component" value="Unassembled WGS sequence"/>
</dbReference>
<evidence type="ECO:0000313" key="1">
    <source>
        <dbReference type="EMBL" id="ORD98798.1"/>
    </source>
</evidence>
<comment type="caution">
    <text evidence="1">The sequence shown here is derived from an EMBL/GenBank/DDBJ whole genome shotgun (WGS) entry which is preliminary data.</text>
</comment>
<name>A0A1X0QG87_9MICR</name>